<dbReference type="EMBL" id="CAJVPT010036715">
    <property type="protein sequence ID" value="CAG8715409.1"/>
    <property type="molecule type" value="Genomic_DNA"/>
</dbReference>
<evidence type="ECO:0000313" key="2">
    <source>
        <dbReference type="Proteomes" id="UP000789525"/>
    </source>
</evidence>
<gene>
    <name evidence="1" type="ORF">ACOLOM_LOCUS10879</name>
</gene>
<name>A0ACA9PMS5_9GLOM</name>
<protein>
    <submittedName>
        <fullName evidence="1">5804_t:CDS:1</fullName>
    </submittedName>
</protein>
<keyword evidence="2" id="KW-1185">Reference proteome</keyword>
<proteinExistence type="predicted"/>
<accession>A0ACA9PMS5</accession>
<reference evidence="1" key="1">
    <citation type="submission" date="2021-06" db="EMBL/GenBank/DDBJ databases">
        <authorList>
            <person name="Kallberg Y."/>
            <person name="Tangrot J."/>
            <person name="Rosling A."/>
        </authorList>
    </citation>
    <scope>NUCLEOTIDE SEQUENCE</scope>
    <source>
        <strain evidence="1">CL356</strain>
    </source>
</reference>
<comment type="caution">
    <text evidence="1">The sequence shown here is derived from an EMBL/GenBank/DDBJ whole genome shotgun (WGS) entry which is preliminary data.</text>
</comment>
<organism evidence="1 2">
    <name type="scientific">Acaulospora colombiana</name>
    <dbReference type="NCBI Taxonomy" id="27376"/>
    <lineage>
        <taxon>Eukaryota</taxon>
        <taxon>Fungi</taxon>
        <taxon>Fungi incertae sedis</taxon>
        <taxon>Mucoromycota</taxon>
        <taxon>Glomeromycotina</taxon>
        <taxon>Glomeromycetes</taxon>
        <taxon>Diversisporales</taxon>
        <taxon>Acaulosporaceae</taxon>
        <taxon>Acaulospora</taxon>
    </lineage>
</organism>
<dbReference type="Proteomes" id="UP000789525">
    <property type="component" value="Unassembled WGS sequence"/>
</dbReference>
<sequence>MWQHEDNWTRRTSNKSLQAVETVKIVRYTIRWRDEASAAVLCPDTCG</sequence>
<evidence type="ECO:0000313" key="1">
    <source>
        <dbReference type="EMBL" id="CAG8715409.1"/>
    </source>
</evidence>